<keyword evidence="4" id="KW-1185">Reference proteome</keyword>
<evidence type="ECO:0000313" key="3">
    <source>
        <dbReference type="EMBL" id="MBB5038675.1"/>
    </source>
</evidence>
<feature type="compositionally biased region" description="Low complexity" evidence="1">
    <location>
        <begin position="143"/>
        <end position="159"/>
    </location>
</feature>
<keyword evidence="2" id="KW-0732">Signal</keyword>
<feature type="chain" id="PRO_5030735385" evidence="2">
    <location>
        <begin position="27"/>
        <end position="261"/>
    </location>
</feature>
<gene>
    <name evidence="3" type="ORF">HNQ64_002938</name>
</gene>
<evidence type="ECO:0000256" key="2">
    <source>
        <dbReference type="SAM" id="SignalP"/>
    </source>
</evidence>
<sequence>MLNSPTLSRLRLPLMGMTVAALSSCAMPPREAWNQIQSKGLISYYVGHSSGAPLSSSPSRQNVAVSTPAAAPKRQAPVVVASNNSNLPVARAVSDLPGYVRSPYTTPGRLVDVRGMSAGSKVVCPYTQKPFLVPSGLSAPAAPQVAAAPQQPRVQAEPQRPQPKPRSSVTVPVPSSTPEKVAAITPAPEPKLEPTPATTPAPSPAAAPASDLPYGNAIPGRAGFVNSPYAAKHQLVDVTGLPTGMEVKCPYTGKLFRVPPQ</sequence>
<dbReference type="Proteomes" id="UP000534294">
    <property type="component" value="Unassembled WGS sequence"/>
</dbReference>
<protein>
    <submittedName>
        <fullName evidence="3">Putative Zn-finger protein</fullName>
    </submittedName>
</protein>
<evidence type="ECO:0000256" key="1">
    <source>
        <dbReference type="SAM" id="MobiDB-lite"/>
    </source>
</evidence>
<feature type="compositionally biased region" description="Low complexity" evidence="1">
    <location>
        <begin position="167"/>
        <end position="178"/>
    </location>
</feature>
<dbReference type="EMBL" id="JACHIF010000005">
    <property type="protein sequence ID" value="MBB5038675.1"/>
    <property type="molecule type" value="Genomic_DNA"/>
</dbReference>
<evidence type="ECO:0000313" key="4">
    <source>
        <dbReference type="Proteomes" id="UP000534294"/>
    </source>
</evidence>
<reference evidence="3 4" key="1">
    <citation type="submission" date="2020-08" db="EMBL/GenBank/DDBJ databases">
        <title>Genomic Encyclopedia of Type Strains, Phase IV (KMG-IV): sequencing the most valuable type-strain genomes for metagenomic binning, comparative biology and taxonomic classification.</title>
        <authorList>
            <person name="Goeker M."/>
        </authorList>
    </citation>
    <scope>NUCLEOTIDE SEQUENCE [LARGE SCALE GENOMIC DNA]</scope>
    <source>
        <strain evidence="3 4">DSM 12251</strain>
    </source>
</reference>
<feature type="signal peptide" evidence="2">
    <location>
        <begin position="1"/>
        <end position="26"/>
    </location>
</feature>
<dbReference type="AlphaFoldDB" id="A0A7W8DQX6"/>
<feature type="region of interest" description="Disordered" evidence="1">
    <location>
        <begin position="143"/>
        <end position="207"/>
    </location>
</feature>
<comment type="caution">
    <text evidence="3">The sequence shown here is derived from an EMBL/GenBank/DDBJ whole genome shotgun (WGS) entry which is preliminary data.</text>
</comment>
<name>A0A7W8DQX6_9BACT</name>
<organism evidence="3 4">
    <name type="scientific">Prosthecobacter dejongeii</name>
    <dbReference type="NCBI Taxonomy" id="48465"/>
    <lineage>
        <taxon>Bacteria</taxon>
        <taxon>Pseudomonadati</taxon>
        <taxon>Verrucomicrobiota</taxon>
        <taxon>Verrucomicrobiia</taxon>
        <taxon>Verrucomicrobiales</taxon>
        <taxon>Verrucomicrobiaceae</taxon>
        <taxon>Prosthecobacter</taxon>
    </lineage>
</organism>
<dbReference type="RefSeq" id="WP_184209689.1">
    <property type="nucleotide sequence ID" value="NZ_JACHIF010000005.1"/>
</dbReference>
<accession>A0A7W8DQX6</accession>
<proteinExistence type="predicted"/>